<dbReference type="PATRIC" id="fig|1300343.5.peg.642"/>
<feature type="binding site" evidence="12 13">
    <location>
        <begin position="19"/>
        <end position="21"/>
    </location>
    <ligand>
        <name>substrate</name>
    </ligand>
</feature>
<evidence type="ECO:0000256" key="8">
    <source>
        <dbReference type="ARBA" id="ARBA00022741"/>
    </source>
</evidence>
<evidence type="ECO:0000256" key="1">
    <source>
        <dbReference type="ARBA" id="ARBA00000642"/>
    </source>
</evidence>
<dbReference type="InterPro" id="IPR015824">
    <property type="entry name" value="Phosphoglycerate_kinase_N"/>
</dbReference>
<keyword evidence="10 12" id="KW-0067">ATP-binding</keyword>
<feature type="binding site" evidence="13">
    <location>
        <position position="149"/>
    </location>
    <ligand>
        <name>(2R)-3-phosphoglycerate</name>
        <dbReference type="ChEBI" id="CHEBI:58272"/>
    </ligand>
</feature>
<feature type="binding site" evidence="12">
    <location>
        <position position="292"/>
    </location>
    <ligand>
        <name>ATP</name>
        <dbReference type="ChEBI" id="CHEBI:30616"/>
    </ligand>
</feature>
<name>A0A0A2H2S7_9FLAO</name>
<dbReference type="RefSeq" id="WP_035326222.1">
    <property type="nucleotide sequence ID" value="NZ_CP015125.1"/>
</dbReference>
<proteinExistence type="inferred from homology"/>
<evidence type="ECO:0000313" key="17">
    <source>
        <dbReference type="Proteomes" id="UP000030140"/>
    </source>
</evidence>
<feature type="binding site" evidence="13">
    <location>
        <position position="116"/>
    </location>
    <ligand>
        <name>(2R)-3-phosphoglycerate</name>
        <dbReference type="ChEBI" id="CHEBI:58272"/>
    </ligand>
</feature>
<evidence type="ECO:0000256" key="2">
    <source>
        <dbReference type="ARBA" id="ARBA00004838"/>
    </source>
</evidence>
<dbReference type="Proteomes" id="UP000030140">
    <property type="component" value="Unassembled WGS sequence"/>
</dbReference>
<dbReference type="UniPathway" id="UPA00109">
    <property type="reaction ID" value="UER00185"/>
</dbReference>
<evidence type="ECO:0000256" key="10">
    <source>
        <dbReference type="ARBA" id="ARBA00022840"/>
    </source>
</evidence>
<reference evidence="16 17" key="1">
    <citation type="submission" date="2014-10" db="EMBL/GenBank/DDBJ databases">
        <title>Draft genome sequence of the proteorhodopsin-containing marine bacterium Dokdonia donghaensis.</title>
        <authorList>
            <person name="Gomez-Consarnau L."/>
            <person name="Gonzalez J.M."/>
            <person name="Riedel T."/>
            <person name="Jaenicke S."/>
            <person name="Wagner-Doebler I."/>
            <person name="Fuhrman J.A."/>
        </authorList>
    </citation>
    <scope>NUCLEOTIDE SEQUENCE [LARGE SCALE GENOMIC DNA]</scope>
    <source>
        <strain evidence="16 17">DSW-1</strain>
    </source>
</reference>
<dbReference type="CDD" id="cd00318">
    <property type="entry name" value="Phosphoglycerate_kinase"/>
    <property type="match status" value="1"/>
</dbReference>
<sequence>MITVDDFNFENKKALIRVDFNVPLDEEGNITDTTRIEAAKPTILKVLEDGGSAILMSHLGRPKNEEEEFSLSQICSTVSEIIGVEVNFVDNCVGDKVTQAAQDLEMGKILLLENLRYHSEETAGDVEFAKQLSTLGDIYVNDAFGTAHRAHASTTVVAQFFPDAKCYGYLLAKEIESLDRVLNNSEKPVLAILGGSKVSSKITVIENILDKVDEMIIGGGMAFTFIKAQGGQIGNSICEDDKMDLALDILKQAKEKGVQIHIPVDVIAADDFANDANTKVSDITAIEDGWQGLDAGPASRENFDAVVKRAKTILWNGPLGVFEMETFAGGTIALGHSIAESTQNGAFSLVGGGDSVAAVKQFGFDSKVSYVSTGGGAMLEMLEGKTLPGIAAIKA</sequence>
<evidence type="ECO:0000256" key="14">
    <source>
        <dbReference type="PIRSR" id="PIRSR000724-2"/>
    </source>
</evidence>
<comment type="caution">
    <text evidence="16">The sequence shown here is derived from an EMBL/GenBank/DDBJ whole genome shotgun (WGS) entry which is preliminary data.</text>
</comment>
<evidence type="ECO:0000256" key="3">
    <source>
        <dbReference type="ARBA" id="ARBA00008982"/>
    </source>
</evidence>
<keyword evidence="8 12" id="KW-0547">Nucleotide-binding</keyword>
<dbReference type="GO" id="GO:0043531">
    <property type="term" value="F:ADP binding"/>
    <property type="evidence" value="ECO:0007669"/>
    <property type="project" value="TreeGrafter"/>
</dbReference>
<comment type="subunit">
    <text evidence="4 12">Monomer.</text>
</comment>
<evidence type="ECO:0000313" key="16">
    <source>
        <dbReference type="EMBL" id="KGO06930.1"/>
    </source>
</evidence>
<keyword evidence="11 12" id="KW-0324">Glycolysis</keyword>
<comment type="catalytic activity">
    <reaction evidence="1 12 15">
        <text>(2R)-3-phosphoglycerate + ATP = (2R)-3-phospho-glyceroyl phosphate + ADP</text>
        <dbReference type="Rhea" id="RHEA:14801"/>
        <dbReference type="ChEBI" id="CHEBI:30616"/>
        <dbReference type="ChEBI" id="CHEBI:57604"/>
        <dbReference type="ChEBI" id="CHEBI:58272"/>
        <dbReference type="ChEBI" id="CHEBI:456216"/>
        <dbReference type="EC" id="2.7.2.3"/>
    </reaction>
</comment>
<evidence type="ECO:0000256" key="4">
    <source>
        <dbReference type="ARBA" id="ARBA00011245"/>
    </source>
</evidence>
<dbReference type="GO" id="GO:0005829">
    <property type="term" value="C:cytosol"/>
    <property type="evidence" value="ECO:0007669"/>
    <property type="project" value="TreeGrafter"/>
</dbReference>
<dbReference type="SUPFAM" id="SSF53748">
    <property type="entry name" value="Phosphoglycerate kinase"/>
    <property type="match status" value="1"/>
</dbReference>
<feature type="binding site" evidence="12">
    <location>
        <position position="149"/>
    </location>
    <ligand>
        <name>substrate</name>
    </ligand>
</feature>
<keyword evidence="7 12" id="KW-0808">Transferase</keyword>
<feature type="binding site" evidence="12">
    <location>
        <position position="116"/>
    </location>
    <ligand>
        <name>substrate</name>
    </ligand>
</feature>
<evidence type="ECO:0000256" key="12">
    <source>
        <dbReference type="HAMAP-Rule" id="MF_00145"/>
    </source>
</evidence>
<comment type="similarity">
    <text evidence="3 12 15">Belongs to the phosphoglycerate kinase family.</text>
</comment>
<dbReference type="GO" id="GO:0006096">
    <property type="term" value="P:glycolytic process"/>
    <property type="evidence" value="ECO:0007669"/>
    <property type="project" value="UniProtKB-UniRule"/>
</dbReference>
<dbReference type="HAMAP" id="MF_00145">
    <property type="entry name" value="Phosphoglyc_kinase"/>
    <property type="match status" value="1"/>
</dbReference>
<accession>A0A0A2H2S7</accession>
<feature type="binding site" evidence="12">
    <location>
        <position position="35"/>
    </location>
    <ligand>
        <name>substrate</name>
    </ligand>
</feature>
<organism evidence="16 17">
    <name type="scientific">Dokdonia donghaensis DSW-1</name>
    <dbReference type="NCBI Taxonomy" id="1300343"/>
    <lineage>
        <taxon>Bacteria</taxon>
        <taxon>Pseudomonadati</taxon>
        <taxon>Bacteroidota</taxon>
        <taxon>Flavobacteriia</taxon>
        <taxon>Flavobacteriales</taxon>
        <taxon>Flavobacteriaceae</taxon>
        <taxon>Dokdonia</taxon>
    </lineage>
</organism>
<keyword evidence="9 12" id="KW-0418">Kinase</keyword>
<comment type="subcellular location">
    <subcellularLocation>
        <location evidence="12">Cytoplasm</location>
    </subcellularLocation>
</comment>
<evidence type="ECO:0000256" key="7">
    <source>
        <dbReference type="ARBA" id="ARBA00022679"/>
    </source>
</evidence>
<dbReference type="PIRSF" id="PIRSF000724">
    <property type="entry name" value="Pgk"/>
    <property type="match status" value="1"/>
</dbReference>
<dbReference type="KEGG" id="ddo:I597_0632"/>
<evidence type="ECO:0000256" key="15">
    <source>
        <dbReference type="RuleBase" id="RU000532"/>
    </source>
</evidence>
<dbReference type="EC" id="2.7.2.3" evidence="5 12"/>
<keyword evidence="17" id="KW-1185">Reference proteome</keyword>
<feature type="binding site" evidence="12 14">
    <location>
        <begin position="352"/>
        <end position="355"/>
    </location>
    <ligand>
        <name>ATP</name>
        <dbReference type="ChEBI" id="CHEBI:30616"/>
    </ligand>
</feature>
<dbReference type="FunFam" id="3.40.50.1260:FF:000003">
    <property type="entry name" value="Phosphoglycerate kinase"/>
    <property type="match status" value="1"/>
</dbReference>
<dbReference type="EMBL" id="JSAQ01000001">
    <property type="protein sequence ID" value="KGO06930.1"/>
    <property type="molecule type" value="Genomic_DNA"/>
</dbReference>
<evidence type="ECO:0000256" key="6">
    <source>
        <dbReference type="ARBA" id="ARBA00016471"/>
    </source>
</evidence>
<dbReference type="AlphaFoldDB" id="A0A0A2H2S7"/>
<evidence type="ECO:0000256" key="13">
    <source>
        <dbReference type="PIRSR" id="PIRSR000724-1"/>
    </source>
</evidence>
<dbReference type="Gene3D" id="3.40.50.1260">
    <property type="entry name" value="Phosphoglycerate kinase, N-terminal domain"/>
    <property type="match status" value="2"/>
</dbReference>
<dbReference type="GO" id="GO:0004618">
    <property type="term" value="F:phosphoglycerate kinase activity"/>
    <property type="evidence" value="ECO:0007669"/>
    <property type="project" value="UniProtKB-UniRule"/>
</dbReference>
<dbReference type="GO" id="GO:0005524">
    <property type="term" value="F:ATP binding"/>
    <property type="evidence" value="ECO:0007669"/>
    <property type="project" value="UniProtKB-KW"/>
</dbReference>
<feature type="binding site" evidence="12 14">
    <location>
        <position position="201"/>
    </location>
    <ligand>
        <name>ATP</name>
        <dbReference type="ChEBI" id="CHEBI:30616"/>
    </ligand>
</feature>
<evidence type="ECO:0000256" key="9">
    <source>
        <dbReference type="ARBA" id="ARBA00022777"/>
    </source>
</evidence>
<dbReference type="FunFam" id="3.40.50.1260:FF:000006">
    <property type="entry name" value="Phosphoglycerate kinase"/>
    <property type="match status" value="1"/>
</dbReference>
<keyword evidence="12" id="KW-0963">Cytoplasm</keyword>
<dbReference type="PANTHER" id="PTHR11406:SF23">
    <property type="entry name" value="PHOSPHOGLYCERATE KINASE 1, CHLOROPLASTIC-RELATED"/>
    <property type="match status" value="1"/>
</dbReference>
<gene>
    <name evidence="12 16" type="primary">pgk</name>
    <name evidence="16" type="ORF">NV36_08810</name>
</gene>
<evidence type="ECO:0000256" key="5">
    <source>
        <dbReference type="ARBA" id="ARBA00013061"/>
    </source>
</evidence>
<feature type="binding site" evidence="12 13">
    <location>
        <begin position="58"/>
        <end position="61"/>
    </location>
    <ligand>
        <name>substrate</name>
    </ligand>
</feature>
<dbReference type="PANTHER" id="PTHR11406">
    <property type="entry name" value="PHOSPHOGLYCERATE KINASE"/>
    <property type="match status" value="1"/>
</dbReference>
<dbReference type="Pfam" id="PF00162">
    <property type="entry name" value="PGK"/>
    <property type="match status" value="1"/>
</dbReference>
<dbReference type="InterPro" id="IPR036043">
    <property type="entry name" value="Phosphoglycerate_kinase_sf"/>
</dbReference>
<protein>
    <recommendedName>
        <fullName evidence="6 12">Phosphoglycerate kinase</fullName>
        <ecNumber evidence="5 12">2.7.2.3</ecNumber>
    </recommendedName>
</protein>
<comment type="pathway">
    <text evidence="2 12">Carbohydrate degradation; glycolysis; pyruvate from D-glyceraldehyde 3-phosphate: step 2/5.</text>
</comment>
<dbReference type="OrthoDB" id="9808460at2"/>
<evidence type="ECO:0000256" key="11">
    <source>
        <dbReference type="ARBA" id="ARBA00023152"/>
    </source>
</evidence>
<dbReference type="InterPro" id="IPR001576">
    <property type="entry name" value="Phosphoglycerate_kinase"/>
</dbReference>
<feature type="binding site" evidence="13">
    <location>
        <position position="35"/>
    </location>
    <ligand>
        <name>(2R)-3-phosphoglycerate</name>
        <dbReference type="ChEBI" id="CHEBI:58272"/>
    </ligand>
</feature>
<feature type="binding site" evidence="12 14">
    <location>
        <position position="323"/>
    </location>
    <ligand>
        <name>ATP</name>
        <dbReference type="ChEBI" id="CHEBI:30616"/>
    </ligand>
</feature>
<dbReference type="GO" id="GO:0006094">
    <property type="term" value="P:gluconeogenesis"/>
    <property type="evidence" value="ECO:0007669"/>
    <property type="project" value="TreeGrafter"/>
</dbReference>
<dbReference type="PRINTS" id="PR00477">
    <property type="entry name" value="PHGLYCKINASE"/>
</dbReference>